<organism evidence="3 4">
    <name type="scientific">Odontophorus gujanensis</name>
    <name type="common">marbled wood quail</name>
    <dbReference type="NCBI Taxonomy" id="886794"/>
    <lineage>
        <taxon>Eukaryota</taxon>
        <taxon>Metazoa</taxon>
        <taxon>Chordata</taxon>
        <taxon>Craniata</taxon>
        <taxon>Vertebrata</taxon>
        <taxon>Euteleostomi</taxon>
        <taxon>Archelosauria</taxon>
        <taxon>Archosauria</taxon>
        <taxon>Dinosauria</taxon>
        <taxon>Saurischia</taxon>
        <taxon>Theropoda</taxon>
        <taxon>Coelurosauria</taxon>
        <taxon>Aves</taxon>
        <taxon>Neognathae</taxon>
        <taxon>Galloanserae</taxon>
        <taxon>Galliformes</taxon>
        <taxon>Odontophoridae</taxon>
        <taxon>Odontophorus</taxon>
    </lineage>
</organism>
<evidence type="ECO:0000313" key="4">
    <source>
        <dbReference type="Proteomes" id="UP000522663"/>
    </source>
</evidence>
<gene>
    <name evidence="3" type="primary">Acd</name>
    <name evidence="3" type="ORF">ODOGUJ_R04236</name>
</gene>
<keyword evidence="2" id="KW-0732">Signal</keyword>
<feature type="chain" id="PRO_5029585343" evidence="2">
    <location>
        <begin position="22"/>
        <end position="341"/>
    </location>
</feature>
<feature type="region of interest" description="Disordered" evidence="1">
    <location>
        <begin position="292"/>
        <end position="341"/>
    </location>
</feature>
<evidence type="ECO:0000256" key="1">
    <source>
        <dbReference type="SAM" id="MobiDB-lite"/>
    </source>
</evidence>
<name>A0A7K9XZQ4_9GALL</name>
<dbReference type="Gene3D" id="2.40.50.960">
    <property type="match status" value="1"/>
</dbReference>
<sequence>MQLMLSSLICRLIALQKYTLCFREEAKLEDCEFYLTAQRFVVLPMERQRMDSSNVNQEPSVLQKIKELWMRNLSMGTTPSSEPSLSQLLEVIAQDQLEVLKENAEECLDLQVPKETPSTEAGKLPVTRWEAELQKEPREDIFIVPANILVIPAEEAVVDCDASQAAVAGLGAGSSILGPAVQPSHFLLVVVTAAESTALSEDSEASLDNPWNRLPPVSLTLSSSGEKSHLCSSPHAQEAQQEVAADSNTPDLLEPCSHDSPQGLLQDDSVQTSSPSMLASYCNISPVKADTAQATSTAEAPCAAQAPPGPEDSHANVSPVTVDVPILPSSHVASHAERAPH</sequence>
<feature type="signal peptide" evidence="2">
    <location>
        <begin position="1"/>
        <end position="21"/>
    </location>
</feature>
<dbReference type="EMBL" id="VXAB01000016">
    <property type="protein sequence ID" value="NXJ03192.1"/>
    <property type="molecule type" value="Genomic_DNA"/>
</dbReference>
<feature type="compositionally biased region" description="Polar residues" evidence="1">
    <location>
        <begin position="223"/>
        <end position="250"/>
    </location>
</feature>
<dbReference type="OrthoDB" id="9899304at2759"/>
<accession>A0A7K9XZQ4</accession>
<dbReference type="GO" id="GO:0070198">
    <property type="term" value="P:protein localization to chromosome, telomeric region"/>
    <property type="evidence" value="ECO:0007669"/>
    <property type="project" value="TreeGrafter"/>
</dbReference>
<evidence type="ECO:0000256" key="2">
    <source>
        <dbReference type="SAM" id="SignalP"/>
    </source>
</evidence>
<feature type="non-terminal residue" evidence="3">
    <location>
        <position position="341"/>
    </location>
</feature>
<dbReference type="AlphaFoldDB" id="A0A7K9XZQ4"/>
<dbReference type="GO" id="GO:0042162">
    <property type="term" value="F:telomeric DNA binding"/>
    <property type="evidence" value="ECO:0007669"/>
    <property type="project" value="TreeGrafter"/>
</dbReference>
<dbReference type="PANTHER" id="PTHR14487">
    <property type="entry name" value="ADRENOCORTICAL DYSPLASIA PROTEIN ACD"/>
    <property type="match status" value="1"/>
</dbReference>
<dbReference type="PANTHER" id="PTHR14487:SF3">
    <property type="entry name" value="ADRENOCORTICAL DYSPLASIA PROTEIN HOMOLOG"/>
    <property type="match status" value="1"/>
</dbReference>
<dbReference type="GO" id="GO:0016233">
    <property type="term" value="P:telomere capping"/>
    <property type="evidence" value="ECO:0007669"/>
    <property type="project" value="InterPro"/>
</dbReference>
<dbReference type="Proteomes" id="UP000522663">
    <property type="component" value="Unassembled WGS sequence"/>
</dbReference>
<proteinExistence type="predicted"/>
<dbReference type="GO" id="GO:0032211">
    <property type="term" value="P:negative regulation of telomere maintenance via telomerase"/>
    <property type="evidence" value="ECO:0007669"/>
    <property type="project" value="TreeGrafter"/>
</dbReference>
<feature type="non-terminal residue" evidence="3">
    <location>
        <position position="1"/>
    </location>
</feature>
<feature type="region of interest" description="Disordered" evidence="1">
    <location>
        <begin position="223"/>
        <end position="272"/>
    </location>
</feature>
<keyword evidence="4" id="KW-1185">Reference proteome</keyword>
<dbReference type="GO" id="GO:0070187">
    <property type="term" value="C:shelterin complex"/>
    <property type="evidence" value="ECO:0007669"/>
    <property type="project" value="InterPro"/>
</dbReference>
<protein>
    <submittedName>
        <fullName evidence="3">ACD protein</fullName>
    </submittedName>
</protein>
<dbReference type="InterPro" id="IPR028631">
    <property type="entry name" value="ACD"/>
</dbReference>
<comment type="caution">
    <text evidence="3">The sequence shown here is derived from an EMBL/GenBank/DDBJ whole genome shotgun (WGS) entry which is preliminary data.</text>
</comment>
<evidence type="ECO:0000313" key="3">
    <source>
        <dbReference type="EMBL" id="NXJ03192.1"/>
    </source>
</evidence>
<reference evidence="3 4" key="1">
    <citation type="submission" date="2019-09" db="EMBL/GenBank/DDBJ databases">
        <title>Bird 10,000 Genomes (B10K) Project - Family phase.</title>
        <authorList>
            <person name="Zhang G."/>
        </authorList>
    </citation>
    <scope>NUCLEOTIDE SEQUENCE [LARGE SCALE GENOMIC DNA]</scope>
    <source>
        <strain evidence="3">B10K-DU-001-53</strain>
        <tissue evidence="3">Muscle</tissue>
    </source>
</reference>